<protein>
    <submittedName>
        <fullName evidence="2">Uncharacterized protein</fullName>
    </submittedName>
</protein>
<sequence>NVYSLIRGKEHQKHQKKNKQHHALDFAIGLIIIIIIIIINILYYYYYMGGVLQSLYTHLSNQTASDVGPRSLSQKSTPLFSWAYIISRVVFLRLRLHGRS</sequence>
<reference evidence="2" key="2">
    <citation type="journal article" date="2023" name="Plants (Basel)">
        <title>Annotation of the Turnera subulata (Passifloraceae) Draft Genome Reveals the S-Locus Evolved after the Divergence of Turneroideae from Passifloroideae in a Stepwise Manner.</title>
        <authorList>
            <person name="Henning P.M."/>
            <person name="Roalson E.H."/>
            <person name="Mir W."/>
            <person name="McCubbin A.G."/>
            <person name="Shore J.S."/>
        </authorList>
    </citation>
    <scope>NUCLEOTIDE SEQUENCE</scope>
    <source>
        <strain evidence="2">F60SS</strain>
    </source>
</reference>
<name>A0A9Q0JMJ3_9ROSI</name>
<keyword evidence="1" id="KW-0472">Membrane</keyword>
<keyword evidence="1" id="KW-0812">Transmembrane</keyword>
<dbReference type="EMBL" id="JAKUCV010001220">
    <property type="protein sequence ID" value="KAJ4847258.1"/>
    <property type="molecule type" value="Genomic_DNA"/>
</dbReference>
<accession>A0A9Q0JMJ3</accession>
<proteinExistence type="predicted"/>
<comment type="caution">
    <text evidence="2">The sequence shown here is derived from an EMBL/GenBank/DDBJ whole genome shotgun (WGS) entry which is preliminary data.</text>
</comment>
<evidence type="ECO:0000256" key="1">
    <source>
        <dbReference type="SAM" id="Phobius"/>
    </source>
</evidence>
<feature type="transmembrane region" description="Helical" evidence="1">
    <location>
        <begin position="23"/>
        <end position="46"/>
    </location>
</feature>
<dbReference type="AlphaFoldDB" id="A0A9Q0JMJ3"/>
<dbReference type="Proteomes" id="UP001141552">
    <property type="component" value="Unassembled WGS sequence"/>
</dbReference>
<reference evidence="2" key="1">
    <citation type="submission" date="2022-02" db="EMBL/GenBank/DDBJ databases">
        <authorList>
            <person name="Henning P.M."/>
            <person name="McCubbin A.G."/>
            <person name="Shore J.S."/>
        </authorList>
    </citation>
    <scope>NUCLEOTIDE SEQUENCE</scope>
    <source>
        <strain evidence="2">F60SS</strain>
        <tissue evidence="2">Leaves</tissue>
    </source>
</reference>
<feature type="non-terminal residue" evidence="2">
    <location>
        <position position="1"/>
    </location>
</feature>
<organism evidence="2 3">
    <name type="scientific">Turnera subulata</name>
    <dbReference type="NCBI Taxonomy" id="218843"/>
    <lineage>
        <taxon>Eukaryota</taxon>
        <taxon>Viridiplantae</taxon>
        <taxon>Streptophyta</taxon>
        <taxon>Embryophyta</taxon>
        <taxon>Tracheophyta</taxon>
        <taxon>Spermatophyta</taxon>
        <taxon>Magnoliopsida</taxon>
        <taxon>eudicotyledons</taxon>
        <taxon>Gunneridae</taxon>
        <taxon>Pentapetalae</taxon>
        <taxon>rosids</taxon>
        <taxon>fabids</taxon>
        <taxon>Malpighiales</taxon>
        <taxon>Passifloraceae</taxon>
        <taxon>Turnera</taxon>
    </lineage>
</organism>
<evidence type="ECO:0000313" key="3">
    <source>
        <dbReference type="Proteomes" id="UP001141552"/>
    </source>
</evidence>
<keyword evidence="3" id="KW-1185">Reference proteome</keyword>
<evidence type="ECO:0000313" key="2">
    <source>
        <dbReference type="EMBL" id="KAJ4847258.1"/>
    </source>
</evidence>
<keyword evidence="1" id="KW-1133">Transmembrane helix</keyword>
<gene>
    <name evidence="2" type="ORF">Tsubulata_004670</name>
</gene>